<organism evidence="8 9">
    <name type="scientific">Viridothelium virens</name>
    <name type="common">Speckled blister lichen</name>
    <name type="synonym">Trypethelium virens</name>
    <dbReference type="NCBI Taxonomy" id="1048519"/>
    <lineage>
        <taxon>Eukaryota</taxon>
        <taxon>Fungi</taxon>
        <taxon>Dikarya</taxon>
        <taxon>Ascomycota</taxon>
        <taxon>Pezizomycotina</taxon>
        <taxon>Dothideomycetes</taxon>
        <taxon>Dothideomycetes incertae sedis</taxon>
        <taxon>Trypetheliales</taxon>
        <taxon>Trypetheliaceae</taxon>
        <taxon>Viridothelium</taxon>
    </lineage>
</organism>
<dbReference type="SMART" id="SM00320">
    <property type="entry name" value="WD40"/>
    <property type="match status" value="5"/>
</dbReference>
<evidence type="ECO:0000256" key="1">
    <source>
        <dbReference type="ARBA" id="ARBA00022553"/>
    </source>
</evidence>
<evidence type="ECO:0000256" key="5">
    <source>
        <dbReference type="SAM" id="Coils"/>
    </source>
</evidence>
<dbReference type="PANTHER" id="PTHR14091:SF0">
    <property type="entry name" value="PERIODIC TRYPTOPHAN PROTEIN 1 HOMOLOG"/>
    <property type="match status" value="1"/>
</dbReference>
<feature type="coiled-coil region" evidence="5">
    <location>
        <begin position="33"/>
        <end position="60"/>
    </location>
</feature>
<dbReference type="GO" id="GO:0006364">
    <property type="term" value="P:rRNA processing"/>
    <property type="evidence" value="ECO:0007669"/>
    <property type="project" value="InterPro"/>
</dbReference>
<dbReference type="InterPro" id="IPR020472">
    <property type="entry name" value="WD40_PAC1"/>
</dbReference>
<dbReference type="InterPro" id="IPR019775">
    <property type="entry name" value="WD40_repeat_CS"/>
</dbReference>
<keyword evidence="5" id="KW-0175">Coiled coil</keyword>
<dbReference type="Pfam" id="PF23609">
    <property type="entry name" value="Beta-prop_EIPR1"/>
    <property type="match status" value="1"/>
</dbReference>
<keyword evidence="9" id="KW-1185">Reference proteome</keyword>
<dbReference type="GO" id="GO:0005634">
    <property type="term" value="C:nucleus"/>
    <property type="evidence" value="ECO:0007669"/>
    <property type="project" value="TreeGrafter"/>
</dbReference>
<evidence type="ECO:0000256" key="4">
    <source>
        <dbReference type="PROSITE-ProRule" id="PRU00221"/>
    </source>
</evidence>
<dbReference type="EMBL" id="ML991794">
    <property type="protein sequence ID" value="KAF2234998.1"/>
    <property type="molecule type" value="Genomic_DNA"/>
</dbReference>
<evidence type="ECO:0000259" key="7">
    <source>
        <dbReference type="Pfam" id="PF23609"/>
    </source>
</evidence>
<evidence type="ECO:0000256" key="6">
    <source>
        <dbReference type="SAM" id="MobiDB-lite"/>
    </source>
</evidence>
<dbReference type="Pfam" id="PF00400">
    <property type="entry name" value="WD40"/>
    <property type="match status" value="1"/>
</dbReference>
<accession>A0A6A6HB16</accession>
<feature type="repeat" description="WD" evidence="4">
    <location>
        <begin position="263"/>
        <end position="305"/>
    </location>
</feature>
<dbReference type="InterPro" id="IPR001680">
    <property type="entry name" value="WD40_rpt"/>
</dbReference>
<feature type="compositionally biased region" description="Acidic residues" evidence="6">
    <location>
        <begin position="512"/>
        <end position="532"/>
    </location>
</feature>
<dbReference type="PROSITE" id="PS50294">
    <property type="entry name" value="WD_REPEATS_REGION"/>
    <property type="match status" value="1"/>
</dbReference>
<dbReference type="PROSITE" id="PS00678">
    <property type="entry name" value="WD_REPEATS_1"/>
    <property type="match status" value="2"/>
</dbReference>
<dbReference type="AlphaFoldDB" id="A0A6A6HB16"/>
<dbReference type="PROSITE" id="PS50082">
    <property type="entry name" value="WD_REPEATS_2"/>
    <property type="match status" value="2"/>
</dbReference>
<dbReference type="FunFam" id="2.130.10.10:FF:000457">
    <property type="entry name" value="rRNA processing protein Pwp1"/>
    <property type="match status" value="1"/>
</dbReference>
<dbReference type="Gene3D" id="2.130.10.10">
    <property type="entry name" value="YVTN repeat-like/Quinoprotein amine dehydrogenase"/>
    <property type="match status" value="2"/>
</dbReference>
<keyword evidence="3" id="KW-0677">Repeat</keyword>
<gene>
    <name evidence="8" type="ORF">EV356DRAFT_523420</name>
</gene>
<dbReference type="PRINTS" id="PR00320">
    <property type="entry name" value="GPROTEINBRPT"/>
</dbReference>
<dbReference type="InterPro" id="IPR059104">
    <property type="entry name" value="Beta-prop_EIPR1-like"/>
</dbReference>
<dbReference type="OrthoDB" id="270624at2759"/>
<dbReference type="InterPro" id="IPR015943">
    <property type="entry name" value="WD40/YVTN_repeat-like_dom_sf"/>
</dbReference>
<feature type="domain" description="EIPR1-like beta-propeller" evidence="7">
    <location>
        <begin position="301"/>
        <end position="431"/>
    </location>
</feature>
<evidence type="ECO:0000256" key="2">
    <source>
        <dbReference type="ARBA" id="ARBA00022574"/>
    </source>
</evidence>
<proteinExistence type="predicted"/>
<evidence type="ECO:0000313" key="8">
    <source>
        <dbReference type="EMBL" id="KAF2234998.1"/>
    </source>
</evidence>
<dbReference type="SUPFAM" id="SSF50978">
    <property type="entry name" value="WD40 repeat-like"/>
    <property type="match status" value="1"/>
</dbReference>
<dbReference type="InterPro" id="IPR036322">
    <property type="entry name" value="WD40_repeat_dom_sf"/>
</dbReference>
<keyword evidence="1" id="KW-0597">Phosphoprotein</keyword>
<protein>
    <submittedName>
        <fullName evidence="8">Periodic tryptophan protein</fullName>
    </submittedName>
</protein>
<dbReference type="PANTHER" id="PTHR14091">
    <property type="entry name" value="PERIODIC TRYPTOPHAN PROTEIN 1"/>
    <property type="match status" value="1"/>
</dbReference>
<reference evidence="8" key="1">
    <citation type="journal article" date="2020" name="Stud. Mycol.">
        <title>101 Dothideomycetes genomes: a test case for predicting lifestyles and emergence of pathogens.</title>
        <authorList>
            <person name="Haridas S."/>
            <person name="Albert R."/>
            <person name="Binder M."/>
            <person name="Bloem J."/>
            <person name="Labutti K."/>
            <person name="Salamov A."/>
            <person name="Andreopoulos B."/>
            <person name="Baker S."/>
            <person name="Barry K."/>
            <person name="Bills G."/>
            <person name="Bluhm B."/>
            <person name="Cannon C."/>
            <person name="Castanera R."/>
            <person name="Culley D."/>
            <person name="Daum C."/>
            <person name="Ezra D."/>
            <person name="Gonzalez J."/>
            <person name="Henrissat B."/>
            <person name="Kuo A."/>
            <person name="Liang C."/>
            <person name="Lipzen A."/>
            <person name="Lutzoni F."/>
            <person name="Magnuson J."/>
            <person name="Mondo S."/>
            <person name="Nolan M."/>
            <person name="Ohm R."/>
            <person name="Pangilinan J."/>
            <person name="Park H.-J."/>
            <person name="Ramirez L."/>
            <person name="Alfaro M."/>
            <person name="Sun H."/>
            <person name="Tritt A."/>
            <person name="Yoshinaga Y."/>
            <person name="Zwiers L.-H."/>
            <person name="Turgeon B."/>
            <person name="Goodwin S."/>
            <person name="Spatafora J."/>
            <person name="Crous P."/>
            <person name="Grigoriev I."/>
        </authorList>
    </citation>
    <scope>NUCLEOTIDE SEQUENCE</scope>
    <source>
        <strain evidence="8">Tuck. ex Michener</strain>
    </source>
</reference>
<evidence type="ECO:0000313" key="9">
    <source>
        <dbReference type="Proteomes" id="UP000800092"/>
    </source>
</evidence>
<dbReference type="InterPro" id="IPR044285">
    <property type="entry name" value="PWP1"/>
</dbReference>
<evidence type="ECO:0000256" key="3">
    <source>
        <dbReference type="ARBA" id="ARBA00022737"/>
    </source>
</evidence>
<sequence>MSMITATSWVRQGFAARYPIKYDFDEDEYNRISKLARVQLDEAKDDLAEAQEKLNDEDAGELGIGVKVPTAFKKNPRSYDDDDLKEYDLEHYDEEGDRGGVGDPLSMMGNVGSLAYHKSNTEDPYITIQEQDHEDEEREELEILQTDNLILAGRVEDEVAHLEVYVYEDDVDNLYVHHDIMLPAIPLAVEWVSLPPGHDGSKVLRTGKNPAENIAAVGMMEPDIELWDIDTVDCMYPHGILGPTAFNKQREKKKKVRKGYPNNKFHVDAVLSLASNRLHRNLLASASADTTVKLWNLNMMDCAHSYEFHSDKVSSVAWDPRTESCFITGSYDKTVVMADARSPNQKPLRWNFTSDVEKAQFDPHNSTTFYVNTDDGIVHCYDFRQDVADPAKANPLWKLQAHDQSISSFDINPTIPGFLATGSSDKTVKLWNVESSGPSMVVSRNLGVGKVFSTNFAPDTNVGFRLAVAGSKGSVQVWDTSTNAAVRRIFGSRIAPNGAIDPVKERMIALDESGDESEDGEDGEEQGNAMEE</sequence>
<feature type="repeat" description="WD" evidence="4">
    <location>
        <begin position="399"/>
        <end position="441"/>
    </location>
</feature>
<dbReference type="Proteomes" id="UP000800092">
    <property type="component" value="Unassembled WGS sequence"/>
</dbReference>
<keyword evidence="2 4" id="KW-0853">WD repeat</keyword>
<feature type="region of interest" description="Disordered" evidence="6">
    <location>
        <begin position="508"/>
        <end position="532"/>
    </location>
</feature>
<name>A0A6A6HB16_VIRVR</name>